<dbReference type="Proteomes" id="UP001630127">
    <property type="component" value="Unassembled WGS sequence"/>
</dbReference>
<evidence type="ECO:0000313" key="3">
    <source>
        <dbReference type="EMBL" id="KAL3523708.1"/>
    </source>
</evidence>
<dbReference type="Pfam" id="PF11926">
    <property type="entry name" value="DUF3444"/>
    <property type="match status" value="1"/>
</dbReference>
<dbReference type="InterPro" id="IPR024593">
    <property type="entry name" value="DUF3444"/>
</dbReference>
<feature type="region of interest" description="Disordered" evidence="1">
    <location>
        <begin position="1"/>
        <end position="83"/>
    </location>
</feature>
<comment type="caution">
    <text evidence="3">The sequence shown here is derived from an EMBL/GenBank/DDBJ whole genome shotgun (WGS) entry which is preliminary data.</text>
</comment>
<dbReference type="PANTHER" id="PTHR45089:SF59">
    <property type="entry name" value="DNAJ HEAT SHOCK N-TERMINAL DOMAIN-CONTAINING PROTEIN"/>
    <property type="match status" value="1"/>
</dbReference>
<feature type="compositionally biased region" description="Basic and acidic residues" evidence="1">
    <location>
        <begin position="29"/>
        <end position="50"/>
    </location>
</feature>
<protein>
    <recommendedName>
        <fullName evidence="2">DUF3444 domain-containing protein</fullName>
    </recommendedName>
</protein>
<dbReference type="AlphaFoldDB" id="A0ABD2ZWM8"/>
<dbReference type="EMBL" id="JBJUIK010000007">
    <property type="protein sequence ID" value="KAL3523708.1"/>
    <property type="molecule type" value="Genomic_DNA"/>
</dbReference>
<accession>A0ABD2ZWM8</accession>
<dbReference type="PANTHER" id="PTHR45089">
    <property type="entry name" value="DNAJ HEAT SHOCK AMINO-TERMINAL DOMAIN PROTEIN-RELATED"/>
    <property type="match status" value="1"/>
</dbReference>
<feature type="compositionally biased region" description="Basic and acidic residues" evidence="1">
    <location>
        <begin position="62"/>
        <end position="78"/>
    </location>
</feature>
<sequence length="169" mass="19311">MDMDGNRKSPKITHHVEKNSKSTDYIDLSSDHSDSVRDLTDVSESVRDQDSASGDDNDAEETPDHDVSESDSGSKDTLDSNSTGDSDLWFNDFEYDRVRSFRAGQIWACSHYDKTDNMPRLYFRIQKMRRPILRVEWLLPLPHYPGPRYVTVSAKSVSYLIEIMVGRSG</sequence>
<proteinExistence type="predicted"/>
<name>A0ABD2ZWM8_9GENT</name>
<reference evidence="3 4" key="1">
    <citation type="submission" date="2024-11" db="EMBL/GenBank/DDBJ databases">
        <title>A near-complete genome assembly of Cinchona calisaya.</title>
        <authorList>
            <person name="Lian D.C."/>
            <person name="Zhao X.W."/>
            <person name="Wei L."/>
        </authorList>
    </citation>
    <scope>NUCLEOTIDE SEQUENCE [LARGE SCALE GENOMIC DNA]</scope>
    <source>
        <tissue evidence="3">Nenye</tissue>
    </source>
</reference>
<evidence type="ECO:0000256" key="1">
    <source>
        <dbReference type="SAM" id="MobiDB-lite"/>
    </source>
</evidence>
<feature type="domain" description="DUF3444" evidence="2">
    <location>
        <begin position="87"/>
        <end position="142"/>
    </location>
</feature>
<evidence type="ECO:0000313" key="4">
    <source>
        <dbReference type="Proteomes" id="UP001630127"/>
    </source>
</evidence>
<organism evidence="3 4">
    <name type="scientific">Cinchona calisaya</name>
    <dbReference type="NCBI Taxonomy" id="153742"/>
    <lineage>
        <taxon>Eukaryota</taxon>
        <taxon>Viridiplantae</taxon>
        <taxon>Streptophyta</taxon>
        <taxon>Embryophyta</taxon>
        <taxon>Tracheophyta</taxon>
        <taxon>Spermatophyta</taxon>
        <taxon>Magnoliopsida</taxon>
        <taxon>eudicotyledons</taxon>
        <taxon>Gunneridae</taxon>
        <taxon>Pentapetalae</taxon>
        <taxon>asterids</taxon>
        <taxon>lamiids</taxon>
        <taxon>Gentianales</taxon>
        <taxon>Rubiaceae</taxon>
        <taxon>Cinchonoideae</taxon>
        <taxon>Cinchoneae</taxon>
        <taxon>Cinchona</taxon>
    </lineage>
</organism>
<gene>
    <name evidence="3" type="ORF">ACH5RR_016542</name>
</gene>
<evidence type="ECO:0000259" key="2">
    <source>
        <dbReference type="Pfam" id="PF11926"/>
    </source>
</evidence>
<keyword evidence="4" id="KW-1185">Reference proteome</keyword>